<reference evidence="1" key="1">
    <citation type="submission" date="2022-04" db="EMBL/GenBank/DDBJ databases">
        <title>Genome of the entomopathogenic fungus Entomophthora muscae.</title>
        <authorList>
            <person name="Elya C."/>
            <person name="Lovett B.R."/>
            <person name="Lee E."/>
            <person name="Macias A.M."/>
            <person name="Hajek A.E."/>
            <person name="De Bivort B.L."/>
            <person name="Kasson M.T."/>
            <person name="De Fine Licht H.H."/>
            <person name="Stajich J.E."/>
        </authorList>
    </citation>
    <scope>NUCLEOTIDE SEQUENCE</scope>
    <source>
        <strain evidence="1">Berkeley</strain>
    </source>
</reference>
<protein>
    <submittedName>
        <fullName evidence="1">Uncharacterized protein</fullName>
    </submittedName>
</protein>
<sequence length="98" mass="11010">MDGTVSQRFPSYSVFPDVYTLKKLVQTSPISHKITPACPFHNPPKDMNSCLTQDQSLWMLMSALVMGLNAYFPPLAFTTSSWMSLRAAISALHWLASW</sequence>
<dbReference type="Proteomes" id="UP001165960">
    <property type="component" value="Unassembled WGS sequence"/>
</dbReference>
<organism evidence="1 2">
    <name type="scientific">Entomophthora muscae</name>
    <dbReference type="NCBI Taxonomy" id="34485"/>
    <lineage>
        <taxon>Eukaryota</taxon>
        <taxon>Fungi</taxon>
        <taxon>Fungi incertae sedis</taxon>
        <taxon>Zoopagomycota</taxon>
        <taxon>Entomophthoromycotina</taxon>
        <taxon>Entomophthoromycetes</taxon>
        <taxon>Entomophthorales</taxon>
        <taxon>Entomophthoraceae</taxon>
        <taxon>Entomophthora</taxon>
    </lineage>
</organism>
<accession>A0ACC2TYU0</accession>
<evidence type="ECO:0000313" key="1">
    <source>
        <dbReference type="EMBL" id="KAJ9079930.1"/>
    </source>
</evidence>
<dbReference type="EMBL" id="QTSX02001629">
    <property type="protein sequence ID" value="KAJ9079930.1"/>
    <property type="molecule type" value="Genomic_DNA"/>
</dbReference>
<comment type="caution">
    <text evidence="1">The sequence shown here is derived from an EMBL/GenBank/DDBJ whole genome shotgun (WGS) entry which is preliminary data.</text>
</comment>
<keyword evidence="2" id="KW-1185">Reference proteome</keyword>
<name>A0ACC2TYU0_9FUNG</name>
<proteinExistence type="predicted"/>
<gene>
    <name evidence="1" type="ORF">DSO57_1030431</name>
</gene>
<evidence type="ECO:0000313" key="2">
    <source>
        <dbReference type="Proteomes" id="UP001165960"/>
    </source>
</evidence>